<protein>
    <submittedName>
        <fullName evidence="2">Uncharacterized protein</fullName>
    </submittedName>
</protein>
<keyword evidence="1" id="KW-1133">Transmembrane helix</keyword>
<dbReference type="Proteomes" id="UP000190657">
    <property type="component" value="Unassembled WGS sequence"/>
</dbReference>
<feature type="transmembrane region" description="Helical" evidence="1">
    <location>
        <begin position="167"/>
        <end position="188"/>
    </location>
</feature>
<evidence type="ECO:0000313" key="3">
    <source>
        <dbReference type="Proteomes" id="UP000190657"/>
    </source>
</evidence>
<reference evidence="2 3" key="1">
    <citation type="submission" date="2017-02" db="EMBL/GenBank/DDBJ databases">
        <authorList>
            <person name="Peterson S.W."/>
        </authorList>
    </citation>
    <scope>NUCLEOTIDE SEQUENCE [LARGE SCALE GENOMIC DNA]</scope>
    <source>
        <strain evidence="2 3">ATCC 51222</strain>
    </source>
</reference>
<organism evidence="2 3">
    <name type="scientific">Eubacterium coprostanoligenes</name>
    <dbReference type="NCBI Taxonomy" id="290054"/>
    <lineage>
        <taxon>Bacteria</taxon>
        <taxon>Bacillati</taxon>
        <taxon>Bacillota</taxon>
        <taxon>Clostridia</taxon>
        <taxon>Eubacteriales</taxon>
        <taxon>Eubacteriaceae</taxon>
        <taxon>Eubacterium</taxon>
    </lineage>
</organism>
<dbReference type="EMBL" id="FUWW01000002">
    <property type="protein sequence ID" value="SJZ36255.1"/>
    <property type="molecule type" value="Genomic_DNA"/>
</dbReference>
<keyword evidence="1" id="KW-0472">Membrane</keyword>
<sequence length="317" mass="35241">MNMHTLYKIKSTFFDVLLALLLFLFFVLAVASPTIGNSDFYGKFLGGDNITEAIQVSLNEKTDKIAQKTGIEPKAFEYAVGKNKISALQKEIVKSAFSGGNYDYSESSNIAVCYRDGIKEFYRFNGFELDDASLEKAVPLASKAFNEAMGIDNNAEFSTFVGRLGRVTVMIVVAIFVLIVAISVKVFMLNDGRTKMFSHYASSMISAGLALVALCVLNFALQFAPNMYLTENGGLNIAMGQAFNVYFIILACFGAVLLVGGYSMMIYVYRYYVRKAQHQKQELEINKTLYVGGKDGDKTIGELAEEHEKMYNKQEKE</sequence>
<feature type="transmembrane region" description="Helical" evidence="1">
    <location>
        <begin position="200"/>
        <end position="223"/>
    </location>
</feature>
<keyword evidence="3" id="KW-1185">Reference proteome</keyword>
<name>A0A1T4K1T2_9FIRM</name>
<accession>A0A1T4K1T2</accession>
<dbReference type="RefSeq" id="WP_078767742.1">
    <property type="nucleotide sequence ID" value="NZ_FUWW01000002.1"/>
</dbReference>
<gene>
    <name evidence="2" type="ORF">SAMN02745114_00236</name>
</gene>
<evidence type="ECO:0000313" key="2">
    <source>
        <dbReference type="EMBL" id="SJZ36255.1"/>
    </source>
</evidence>
<keyword evidence="1" id="KW-0812">Transmembrane</keyword>
<dbReference type="AlphaFoldDB" id="A0A1T4K1T2"/>
<feature type="transmembrane region" description="Helical" evidence="1">
    <location>
        <begin position="243"/>
        <end position="269"/>
    </location>
</feature>
<proteinExistence type="predicted"/>
<evidence type="ECO:0000256" key="1">
    <source>
        <dbReference type="SAM" id="Phobius"/>
    </source>
</evidence>
<dbReference type="STRING" id="290054.SAMN02745114_00236"/>